<evidence type="ECO:0000313" key="1">
    <source>
        <dbReference type="EMBL" id="DAF97863.1"/>
    </source>
</evidence>
<reference evidence="1" key="1">
    <citation type="journal article" date="2021" name="Proc. Natl. Acad. Sci. U.S.A.">
        <title>A Catalog of Tens of Thousands of Viruses from Human Metagenomes Reveals Hidden Associations with Chronic Diseases.</title>
        <authorList>
            <person name="Tisza M.J."/>
            <person name="Buck C.B."/>
        </authorList>
    </citation>
    <scope>NUCLEOTIDE SEQUENCE</scope>
    <source>
        <strain evidence="1">CtYA416</strain>
    </source>
</reference>
<organism evidence="1">
    <name type="scientific">Myoviridae sp. ctYA416</name>
    <dbReference type="NCBI Taxonomy" id="2825125"/>
    <lineage>
        <taxon>Viruses</taxon>
        <taxon>Duplodnaviria</taxon>
        <taxon>Heunggongvirae</taxon>
        <taxon>Uroviricota</taxon>
        <taxon>Caudoviricetes</taxon>
    </lineage>
</organism>
<dbReference type="EMBL" id="BK016136">
    <property type="protein sequence ID" value="DAF97863.1"/>
    <property type="molecule type" value="Genomic_DNA"/>
</dbReference>
<protein>
    <submittedName>
        <fullName evidence="1">Uncharacterized protein</fullName>
    </submittedName>
</protein>
<proteinExistence type="predicted"/>
<sequence length="209" mass="24110">MAVNFDSYNKVTEMVFEFAHNLSLKLNVIINETVKTKVGTTYQDTFHNEFILNGSNITTILKYKYNLSLVVKGEYNNKLTIDMDNYANFINAISDFTLDKASNIYTRKYSETGELVDIAFDAKYAYYRECEDRWGNTITITHTVLFDNFRNKPTEGLLFRIGTADIEVPFSRIESFNLLMKTYNPLLHAGAMARYMATTSRLGTNRKML</sequence>
<name>A0A8S5UTQ3_9CAUD</name>
<accession>A0A8S5UTQ3</accession>